<accession>A0A7W7K627</accession>
<proteinExistence type="inferred from homology"/>
<organism evidence="7 8">
    <name type="scientific">Novosphingobium chloroacetimidivorans</name>
    <dbReference type="NCBI Taxonomy" id="1428314"/>
    <lineage>
        <taxon>Bacteria</taxon>
        <taxon>Pseudomonadati</taxon>
        <taxon>Pseudomonadota</taxon>
        <taxon>Alphaproteobacteria</taxon>
        <taxon>Sphingomonadales</taxon>
        <taxon>Sphingomonadaceae</taxon>
        <taxon>Novosphingobium</taxon>
    </lineage>
</organism>
<dbReference type="Pfam" id="PF13505">
    <property type="entry name" value="OMP_b-brl"/>
    <property type="match status" value="1"/>
</dbReference>
<comment type="subcellular location">
    <subcellularLocation>
        <location evidence="1">Membrane</location>
    </subcellularLocation>
</comment>
<dbReference type="AlphaFoldDB" id="A0A7W7K627"/>
<sequence length="224" mass="23891">MKKVLVSLATASASLALGVSAPAMAQSTDTSFTGPYVEAIAGYDINKAGSSIDDRVSATARDKADGFLYGVGAGYDYDFGKVVLGAQGEFTDSTAKTRFDNGDPENFGLGNVNAKRDLYVGARAGFKAAPSTLLYVKGGYTNARFGVLGTDGTNSSRINLDADGWRLGAGVEQKFGTNTFAKLEYRYSNYSKAEADFRDDVPDSDRFNVDLDRHQVVAAVGYRF</sequence>
<reference evidence="7 8" key="1">
    <citation type="submission" date="2020-08" db="EMBL/GenBank/DDBJ databases">
        <title>Functional genomics of gut bacteria from endangered species of beetles.</title>
        <authorList>
            <person name="Carlos-Shanley C."/>
        </authorList>
    </citation>
    <scope>NUCLEOTIDE SEQUENCE [LARGE SCALE GENOMIC DNA]</scope>
    <source>
        <strain evidence="7 8">S00245</strain>
    </source>
</reference>
<evidence type="ECO:0000256" key="2">
    <source>
        <dbReference type="ARBA" id="ARBA00022729"/>
    </source>
</evidence>
<dbReference type="Proteomes" id="UP000555448">
    <property type="component" value="Unassembled WGS sequence"/>
</dbReference>
<evidence type="ECO:0000259" key="6">
    <source>
        <dbReference type="Pfam" id="PF13505"/>
    </source>
</evidence>
<feature type="signal peptide" evidence="5">
    <location>
        <begin position="1"/>
        <end position="25"/>
    </location>
</feature>
<gene>
    <name evidence="7" type="ORF">HNO88_000214</name>
</gene>
<dbReference type="RefSeq" id="WP_184241890.1">
    <property type="nucleotide sequence ID" value="NZ_JACHLR010000001.1"/>
</dbReference>
<feature type="chain" id="PRO_5031373042" evidence="5">
    <location>
        <begin position="26"/>
        <end position="224"/>
    </location>
</feature>
<dbReference type="InterPro" id="IPR011250">
    <property type="entry name" value="OMP/PagP_B-barrel"/>
</dbReference>
<evidence type="ECO:0000256" key="4">
    <source>
        <dbReference type="ARBA" id="ARBA00038306"/>
    </source>
</evidence>
<dbReference type="EMBL" id="JACHLR010000001">
    <property type="protein sequence ID" value="MBB4856917.1"/>
    <property type="molecule type" value="Genomic_DNA"/>
</dbReference>
<dbReference type="PANTHER" id="PTHR34001:SF3">
    <property type="entry name" value="BLL7405 PROTEIN"/>
    <property type="match status" value="1"/>
</dbReference>
<evidence type="ECO:0000256" key="1">
    <source>
        <dbReference type="ARBA" id="ARBA00004370"/>
    </source>
</evidence>
<feature type="domain" description="Outer membrane protein beta-barrel" evidence="6">
    <location>
        <begin position="12"/>
        <end position="224"/>
    </location>
</feature>
<dbReference type="InterPro" id="IPR051692">
    <property type="entry name" value="OMP-like"/>
</dbReference>
<comment type="caution">
    <text evidence="7">The sequence shown here is derived from an EMBL/GenBank/DDBJ whole genome shotgun (WGS) entry which is preliminary data.</text>
</comment>
<dbReference type="SUPFAM" id="SSF56925">
    <property type="entry name" value="OMPA-like"/>
    <property type="match status" value="1"/>
</dbReference>
<dbReference type="Gene3D" id="2.40.160.20">
    <property type="match status" value="1"/>
</dbReference>
<evidence type="ECO:0000256" key="5">
    <source>
        <dbReference type="SAM" id="SignalP"/>
    </source>
</evidence>
<dbReference type="InterPro" id="IPR027385">
    <property type="entry name" value="Beta-barrel_OMP"/>
</dbReference>
<protein>
    <submittedName>
        <fullName evidence="7">Outer membrane immunogenic protein</fullName>
    </submittedName>
</protein>
<keyword evidence="3" id="KW-0472">Membrane</keyword>
<dbReference type="GO" id="GO:0016020">
    <property type="term" value="C:membrane"/>
    <property type="evidence" value="ECO:0007669"/>
    <property type="project" value="UniProtKB-SubCell"/>
</dbReference>
<keyword evidence="2 5" id="KW-0732">Signal</keyword>
<evidence type="ECO:0000313" key="7">
    <source>
        <dbReference type="EMBL" id="MBB4856917.1"/>
    </source>
</evidence>
<comment type="similarity">
    <text evidence="4">Belongs to the Omp25/RopB family.</text>
</comment>
<keyword evidence="8" id="KW-1185">Reference proteome</keyword>
<evidence type="ECO:0000256" key="3">
    <source>
        <dbReference type="ARBA" id="ARBA00023136"/>
    </source>
</evidence>
<name>A0A7W7K627_9SPHN</name>
<evidence type="ECO:0000313" key="8">
    <source>
        <dbReference type="Proteomes" id="UP000555448"/>
    </source>
</evidence>
<dbReference type="PANTHER" id="PTHR34001">
    <property type="entry name" value="BLL7405 PROTEIN"/>
    <property type="match status" value="1"/>
</dbReference>